<feature type="region of interest" description="Disordered" evidence="3">
    <location>
        <begin position="1974"/>
        <end position="2031"/>
    </location>
</feature>
<dbReference type="PANTHER" id="PTHR23176">
    <property type="entry name" value="RHO/RAC/CDC GTPASE-ACTIVATING PROTEIN"/>
    <property type="match status" value="1"/>
</dbReference>
<proteinExistence type="predicted"/>
<dbReference type="Gene3D" id="1.10.555.10">
    <property type="entry name" value="Rho GTPase activation protein"/>
    <property type="match status" value="1"/>
</dbReference>
<evidence type="ECO:0000256" key="2">
    <source>
        <dbReference type="PROSITE-ProRule" id="PRU00135"/>
    </source>
</evidence>
<dbReference type="GO" id="GO:0007264">
    <property type="term" value="P:small GTPase-mediated signal transduction"/>
    <property type="evidence" value="ECO:0007669"/>
    <property type="project" value="InterPro"/>
</dbReference>
<evidence type="ECO:0000259" key="5">
    <source>
        <dbReference type="PROSITE" id="PS50212"/>
    </source>
</evidence>
<dbReference type="Gene3D" id="2.30.29.30">
    <property type="entry name" value="Pleckstrin-homology domain (PH domain)/Phosphotyrosine-binding domain (PTB)"/>
    <property type="match status" value="1"/>
</dbReference>
<feature type="compositionally biased region" description="Acidic residues" evidence="3">
    <location>
        <begin position="1975"/>
        <end position="2013"/>
    </location>
</feature>
<dbReference type="OrthoDB" id="79452at2759"/>
<accession>A0A4Y7PZI8</accession>
<dbReference type="CDD" id="cd00159">
    <property type="entry name" value="RhoGAP"/>
    <property type="match status" value="1"/>
</dbReference>
<keyword evidence="2" id="KW-0344">Guanine-nucleotide releasing factor</keyword>
<feature type="compositionally biased region" description="Basic and acidic residues" evidence="3">
    <location>
        <begin position="250"/>
        <end position="261"/>
    </location>
</feature>
<dbReference type="SUPFAM" id="SSF50729">
    <property type="entry name" value="PH domain-like"/>
    <property type="match status" value="1"/>
</dbReference>
<dbReference type="STRING" id="50990.A0A4Y7PZI8"/>
<dbReference type="SUPFAM" id="SSF48350">
    <property type="entry name" value="GTPase activation domain, GAP"/>
    <property type="match status" value="1"/>
</dbReference>
<feature type="compositionally biased region" description="Basic and acidic residues" evidence="3">
    <location>
        <begin position="390"/>
        <end position="401"/>
    </location>
</feature>
<feature type="region of interest" description="Disordered" evidence="3">
    <location>
        <begin position="380"/>
        <end position="403"/>
    </location>
</feature>
<evidence type="ECO:0000313" key="7">
    <source>
        <dbReference type="EMBL" id="TDL19950.1"/>
    </source>
</evidence>
<dbReference type="GO" id="GO:0005737">
    <property type="term" value="C:cytoplasm"/>
    <property type="evidence" value="ECO:0007669"/>
    <property type="project" value="TreeGrafter"/>
</dbReference>
<feature type="compositionally biased region" description="Polar residues" evidence="3">
    <location>
        <begin position="203"/>
        <end position="217"/>
    </location>
</feature>
<feature type="domain" description="N-terminal Ras-GEF" evidence="5">
    <location>
        <begin position="1062"/>
        <end position="1217"/>
    </location>
</feature>
<protein>
    <recommendedName>
        <fullName evidence="9">Rho GTPase activation protein</fullName>
    </recommendedName>
</protein>
<organism evidence="7 8">
    <name type="scientific">Rickenella mellea</name>
    <dbReference type="NCBI Taxonomy" id="50990"/>
    <lineage>
        <taxon>Eukaryota</taxon>
        <taxon>Fungi</taxon>
        <taxon>Dikarya</taxon>
        <taxon>Basidiomycota</taxon>
        <taxon>Agaricomycotina</taxon>
        <taxon>Agaricomycetes</taxon>
        <taxon>Hymenochaetales</taxon>
        <taxon>Rickenellaceae</taxon>
        <taxon>Rickenella</taxon>
    </lineage>
</organism>
<dbReference type="InterPro" id="IPR023578">
    <property type="entry name" value="Ras_GEF_dom_sf"/>
</dbReference>
<feature type="compositionally biased region" description="Polar residues" evidence="3">
    <location>
        <begin position="1"/>
        <end position="37"/>
    </location>
</feature>
<evidence type="ECO:0000256" key="3">
    <source>
        <dbReference type="SAM" id="MobiDB-lite"/>
    </source>
</evidence>
<feature type="compositionally biased region" description="Polar residues" evidence="3">
    <location>
        <begin position="181"/>
        <end position="194"/>
    </location>
</feature>
<keyword evidence="1" id="KW-0343">GTPase activation</keyword>
<dbReference type="InterPro" id="IPR011993">
    <property type="entry name" value="PH-like_dom_sf"/>
</dbReference>
<dbReference type="InterPro" id="IPR000198">
    <property type="entry name" value="RhoGAP_dom"/>
</dbReference>
<evidence type="ECO:0000259" key="4">
    <source>
        <dbReference type="PROSITE" id="PS50003"/>
    </source>
</evidence>
<dbReference type="PROSITE" id="PS50238">
    <property type="entry name" value="RHOGAP"/>
    <property type="match status" value="1"/>
</dbReference>
<dbReference type="GO" id="GO:0005085">
    <property type="term" value="F:guanyl-nucleotide exchange factor activity"/>
    <property type="evidence" value="ECO:0007669"/>
    <property type="project" value="UniProtKB-KW"/>
</dbReference>
<feature type="region of interest" description="Disordered" evidence="3">
    <location>
        <begin position="998"/>
        <end position="1043"/>
    </location>
</feature>
<dbReference type="CDD" id="cd00821">
    <property type="entry name" value="PH"/>
    <property type="match status" value="1"/>
</dbReference>
<sequence length="2031" mass="224554">MPSRRVQPSNTSVALSAQAQQAPTGTKPSPSLPTITRSTSPSGLSSFFSKPSKWFARNTAAPRPPLPESRRSSSSVNSQRKQTISGPTDPRPIEAGPEKEGKLGGGSGLASRSVVDLSLARSSTNLNSLDIPRQHNLGDLRSISRKGWSRSADNLTSIPSPSLSITTSFADEQKAKIEQYRSGNSPGTPQSTHQAYPFPTIAASPSTPVNSEPSFTIPQHVHSRSVSHTPNPVSNSRLAPPSPQQAFRKRSGDFERVREKSAGASSTSKGGAFSFAFGGASAAKPCPAPSAGVPSIVEPATSLSEDESKRASQIVHRAGFVNRLLTFSPESPHLSSSKNWKPFKLILKGSKLYFYKPPSDKSSAIKELFPSGLVTVLEDALEQEDSDTPETTRRRDRDEAKKKRAFWGRRTHPELIVADGRIVKGAFEAMVHELVFGTTFRVLDDCSSVDLKVEASPEWQLFASSVLLSLPHIADRVKFEAEFIRCASYLVTGAEETKQDVERARLNWLTAEYVNFHGQPANPVAWEAFRSDILPSFEPANAPSLPAPSASTKVIYLDSPDLGTFSPRPTDAYKMPTFSSAFGPLPGSLTSFPSSPARSVKVGSRGRIWHMLDQEGFTRDVFLRLDVDAAVQSLLRHHRSILESSSGSFLAKVILSDGPESQLTEFFGSDENPHWLTRLVVVQILGPGSNTSGSRGDDADERAARSSPTHTRSEVISKWAKIGEQCRLSGDECSWRVIMAALCSKPIARLEKAWKRVDTQCLSIIRSWVYGAQDGEKATVKEPRTTPWAGDARHKAAALLSRVYDAQSAEWSYAPMEDLKHIYDTSRSPFVACVTNLHMHDSVDEEDLARLKQLWYDSSAAPAPKNTLIDQYMSLSFAAESRRKGRFAPYYWTRQAGSQGIQSLIPLAFPEPLPTITLIDRSQILRTKKLSLENTPMTTDVHMSRILELKTTLESKGNLNGGSPSKPRLRGSGGLELGGTILPVFDGELLLLVQPGSESASRPVSTVDPDNNNSPSRTPSIRVKTAAARLERKTSKARRSSLPSISQRAVMPITESSTEPPLRVVVQAGTLDALVQLLVHGLEGVTVSVADDNGEMALRDGNTRSVKVDRGEFAGIWWNVFRSFVSPLVFFELLRKQYLGASMTRQSASPHDLHQGVRRRLDVIETMSEWISQGGGAQDALDDIELFASLKSFLSHSDQPSALPQDDELKKSLENLESARETLLGTFLSATMRPQINFSPVRGSVNGVTDRNYGTTPPSVDNANPLEFVNNLDALAVAAFRNVVQDDLFVTADLLEVQTADRTGWYLSREPLSASEEVHIQTMYTHISEVEPTPLVGELSSDSLYRLLPPGVRSLIRAHNILRKWAISKIVAPNLGLPVRQARMELYLQAIEVCRLRSSDSSMAHLNPVDRPCLRSFVEALLTSVVLSPESRLFYRAWQNVAATRGASADSLSSILSRPTIQELPSTDRLTVDPAWLLERMLEVVSLPDVLESTSVSPVNLVNFEKRRNLCNLILNSSSFTAPRASHQRREMDRCDFERLNSIEREASEIQLDFRAIRDDAHRESYAFGPQSTPNNKRNLRPFQRHVLAQQEKLKRDKNIRDRLVKEKRLEQQKHDRREEDINRAMETRKYAQAAHKQHRSKRSMSAFFRVMRPISTALSSDSIGSSTQKRNAAELDFTPTQQPALALSLVDARVAQFINNERSYTFQLDTEDGGHYLLQAASKAEMNKWITAIHSTVKSYAQRRLTYIDDSPKPQLSDHIHSRPKTASRDPVAVFGVDLTFLVSREAGGGEIPVGAVPRVLELCLSEIEARGLEEVGIYRVAGATTEVAALRESFNNGKLTIDDTTDIHAVGDCVKYWLRTLPEPLFPEVYYNDIIDATSIIDLDHRLSKIRDVVHSLPRAHYNVLKRLMEHLDRVADFEEKNHMTPGNIAVVFSPNLLRAPHNNFGVIMKNMGLTHVLTKALITHLHVIFGETEGDPENEDDEDEDGDVEGEPEIEEDVDTPIADPYDDGDALLLRGTNHTPPEIILSS</sequence>
<dbReference type="InterPro" id="IPR050729">
    <property type="entry name" value="Rho-GAP"/>
</dbReference>
<dbReference type="Gene3D" id="1.10.840.10">
    <property type="entry name" value="Ras guanine-nucleotide exchange factors catalytic domain"/>
    <property type="match status" value="1"/>
</dbReference>
<dbReference type="GO" id="GO:0005096">
    <property type="term" value="F:GTPase activator activity"/>
    <property type="evidence" value="ECO:0007669"/>
    <property type="project" value="UniProtKB-KW"/>
</dbReference>
<feature type="domain" description="PH" evidence="4">
    <location>
        <begin position="1688"/>
        <end position="1739"/>
    </location>
</feature>
<dbReference type="SMART" id="SM00324">
    <property type="entry name" value="RhoGAP"/>
    <property type="match status" value="1"/>
</dbReference>
<reference evidence="7 8" key="1">
    <citation type="submission" date="2018-06" db="EMBL/GenBank/DDBJ databases">
        <title>A transcriptomic atlas of mushroom development highlights an independent origin of complex multicellularity.</title>
        <authorList>
            <consortium name="DOE Joint Genome Institute"/>
            <person name="Krizsan K."/>
            <person name="Almasi E."/>
            <person name="Merenyi Z."/>
            <person name="Sahu N."/>
            <person name="Viragh M."/>
            <person name="Koszo T."/>
            <person name="Mondo S."/>
            <person name="Kiss B."/>
            <person name="Balint B."/>
            <person name="Kues U."/>
            <person name="Barry K."/>
            <person name="Hegedus J.C."/>
            <person name="Henrissat B."/>
            <person name="Johnson J."/>
            <person name="Lipzen A."/>
            <person name="Ohm R."/>
            <person name="Nagy I."/>
            <person name="Pangilinan J."/>
            <person name="Yan J."/>
            <person name="Xiong Y."/>
            <person name="Grigoriev I.V."/>
            <person name="Hibbett D.S."/>
            <person name="Nagy L.G."/>
        </authorList>
    </citation>
    <scope>NUCLEOTIDE SEQUENCE [LARGE SCALE GENOMIC DNA]</scope>
    <source>
        <strain evidence="7 8">SZMC22713</strain>
    </source>
</reference>
<dbReference type="VEuPathDB" id="FungiDB:BD410DRAFT_751653"/>
<dbReference type="InterPro" id="IPR000651">
    <property type="entry name" value="Ras-like_Gua-exchang_fac_N"/>
</dbReference>
<dbReference type="InterPro" id="IPR001849">
    <property type="entry name" value="PH_domain"/>
</dbReference>
<dbReference type="EMBL" id="ML170192">
    <property type="protein sequence ID" value="TDL19950.1"/>
    <property type="molecule type" value="Genomic_DNA"/>
</dbReference>
<dbReference type="PROSITE" id="PS50003">
    <property type="entry name" value="PH_DOMAIN"/>
    <property type="match status" value="1"/>
</dbReference>
<evidence type="ECO:0000256" key="1">
    <source>
        <dbReference type="ARBA" id="ARBA00022468"/>
    </source>
</evidence>
<dbReference type="Pfam" id="PF00617">
    <property type="entry name" value="RasGEF"/>
    <property type="match status" value="1"/>
</dbReference>
<feature type="compositionally biased region" description="Low complexity" evidence="3">
    <location>
        <begin position="155"/>
        <end position="168"/>
    </location>
</feature>
<dbReference type="InterPro" id="IPR001895">
    <property type="entry name" value="RASGEF_cat_dom"/>
</dbReference>
<dbReference type="Pfam" id="PF00620">
    <property type="entry name" value="RhoGAP"/>
    <property type="match status" value="1"/>
</dbReference>
<gene>
    <name evidence="7" type="ORF">BD410DRAFT_751653</name>
</gene>
<dbReference type="SUPFAM" id="SSF48366">
    <property type="entry name" value="Ras GEF"/>
    <property type="match status" value="2"/>
</dbReference>
<dbReference type="InterPro" id="IPR008936">
    <property type="entry name" value="Rho_GTPase_activation_prot"/>
</dbReference>
<dbReference type="InterPro" id="IPR036964">
    <property type="entry name" value="RASGEF_cat_dom_sf"/>
</dbReference>
<feature type="compositionally biased region" description="Polar residues" evidence="3">
    <location>
        <begin position="998"/>
        <end position="1019"/>
    </location>
</feature>
<dbReference type="PROSITE" id="PS50212">
    <property type="entry name" value="RASGEF_NTER"/>
    <property type="match status" value="1"/>
</dbReference>
<evidence type="ECO:0000259" key="6">
    <source>
        <dbReference type="PROSITE" id="PS50238"/>
    </source>
</evidence>
<evidence type="ECO:0008006" key="9">
    <source>
        <dbReference type="Google" id="ProtNLM"/>
    </source>
</evidence>
<name>A0A4Y7PZI8_9AGAM</name>
<keyword evidence="8" id="KW-1185">Reference proteome</keyword>
<feature type="compositionally biased region" description="Polar residues" evidence="3">
    <location>
        <begin position="224"/>
        <end position="237"/>
    </location>
</feature>
<dbReference type="PANTHER" id="PTHR23176:SF96">
    <property type="entry name" value="GTPASE-ACTIVATING PROTEIN BEM2_IPL2"/>
    <property type="match status" value="1"/>
</dbReference>
<feature type="compositionally biased region" description="Basic and acidic residues" evidence="3">
    <location>
        <begin position="695"/>
        <end position="704"/>
    </location>
</feature>
<dbReference type="Proteomes" id="UP000294933">
    <property type="component" value="Unassembled WGS sequence"/>
</dbReference>
<feature type="compositionally biased region" description="Low complexity" evidence="3">
    <location>
        <begin position="38"/>
        <end position="53"/>
    </location>
</feature>
<evidence type="ECO:0000313" key="8">
    <source>
        <dbReference type="Proteomes" id="UP000294933"/>
    </source>
</evidence>
<feature type="region of interest" description="Disordered" evidence="3">
    <location>
        <begin position="689"/>
        <end position="711"/>
    </location>
</feature>
<feature type="domain" description="Rho-GAP" evidence="6">
    <location>
        <begin position="1778"/>
        <end position="1972"/>
    </location>
</feature>
<feature type="region of interest" description="Disordered" evidence="3">
    <location>
        <begin position="1"/>
        <end position="268"/>
    </location>
</feature>